<dbReference type="eggNOG" id="COG2318">
    <property type="taxonomic scope" value="Bacteria"/>
</dbReference>
<evidence type="ECO:0000259" key="1">
    <source>
        <dbReference type="Pfam" id="PF12867"/>
    </source>
</evidence>
<comment type="caution">
    <text evidence="2">The sequence shown here is derived from an EMBL/GenBank/DDBJ whole genome shotgun (WGS) entry which is preliminary data.</text>
</comment>
<protein>
    <recommendedName>
        <fullName evidence="1">DinB-like domain-containing protein</fullName>
    </recommendedName>
</protein>
<dbReference type="Gene3D" id="1.20.120.450">
    <property type="entry name" value="dinb family like domain"/>
    <property type="match status" value="1"/>
</dbReference>
<reference evidence="2 3" key="1">
    <citation type="submission" date="2015-08" db="EMBL/GenBank/DDBJ databases">
        <title>Draft Genome Sequence of Bacillus vietnamensis UCD-SED5.</title>
        <authorList>
            <person name="Lee R.D."/>
            <person name="Jospin G."/>
            <person name="Lang J.M."/>
            <person name="Coil D.A."/>
            <person name="Eisen J.A."/>
        </authorList>
    </citation>
    <scope>NUCLEOTIDE SEQUENCE [LARGE SCALE GENOMIC DNA]</scope>
    <source>
        <strain evidence="2 3">UCD-SED5</strain>
    </source>
</reference>
<evidence type="ECO:0000313" key="2">
    <source>
        <dbReference type="EMBL" id="KPL58494.1"/>
    </source>
</evidence>
<dbReference type="EMBL" id="LIXZ01000015">
    <property type="protein sequence ID" value="KPL58494.1"/>
    <property type="molecule type" value="Genomic_DNA"/>
</dbReference>
<dbReference type="AlphaFoldDB" id="A0A0P6VZM4"/>
<dbReference type="InterPro" id="IPR024775">
    <property type="entry name" value="DinB-like"/>
</dbReference>
<name>A0A0P6VZM4_9BACI</name>
<gene>
    <name evidence="2" type="ORF">AM506_16720</name>
</gene>
<dbReference type="PATRIC" id="fig|218284.4.peg.1553"/>
<dbReference type="Proteomes" id="UP000050398">
    <property type="component" value="Unassembled WGS sequence"/>
</dbReference>
<dbReference type="RefSeq" id="WP_060673615.1">
    <property type="nucleotide sequence ID" value="NZ_LIXZ01000015.1"/>
</dbReference>
<dbReference type="InterPro" id="IPR034660">
    <property type="entry name" value="DinB/YfiT-like"/>
</dbReference>
<accession>A0A0P6VZM4</accession>
<sequence>MNAIQLIILNLEEVRRRSVKLWSGIPKDFFHWKPDGEAMSCIEMVRHVLESEHYYHLALINGGSLSEYESPFAGKPCISVENELELAEPFRKSFLEYVSDLNEESLSAVKIDRSDVGYVREMGDMLMRIAYHESVHAGQLLDYLRTGGITRANLWD</sequence>
<dbReference type="OrthoDB" id="119432at2"/>
<evidence type="ECO:0000313" key="3">
    <source>
        <dbReference type="Proteomes" id="UP000050398"/>
    </source>
</evidence>
<organism evidence="2 3">
    <name type="scientific">Rossellomorea vietnamensis</name>
    <dbReference type="NCBI Taxonomy" id="218284"/>
    <lineage>
        <taxon>Bacteria</taxon>
        <taxon>Bacillati</taxon>
        <taxon>Bacillota</taxon>
        <taxon>Bacilli</taxon>
        <taxon>Bacillales</taxon>
        <taxon>Bacillaceae</taxon>
        <taxon>Rossellomorea</taxon>
    </lineage>
</organism>
<dbReference type="Pfam" id="PF12867">
    <property type="entry name" value="DinB_2"/>
    <property type="match status" value="1"/>
</dbReference>
<proteinExistence type="predicted"/>
<dbReference type="SUPFAM" id="SSF109854">
    <property type="entry name" value="DinB/YfiT-like putative metalloenzymes"/>
    <property type="match status" value="1"/>
</dbReference>
<feature type="domain" description="DinB-like" evidence="1">
    <location>
        <begin position="11"/>
        <end position="140"/>
    </location>
</feature>